<proteinExistence type="predicted"/>
<dbReference type="PIRSF" id="PIRSF002741">
    <property type="entry name" value="MppA"/>
    <property type="match status" value="1"/>
</dbReference>
<evidence type="ECO:0000259" key="2">
    <source>
        <dbReference type="Pfam" id="PF00496"/>
    </source>
</evidence>
<dbReference type="OrthoDB" id="7888869at2"/>
<keyword evidence="1" id="KW-0732">Signal</keyword>
<dbReference type="PANTHER" id="PTHR30290">
    <property type="entry name" value="PERIPLASMIC BINDING COMPONENT OF ABC TRANSPORTER"/>
    <property type="match status" value="1"/>
</dbReference>
<accession>A0A2V1KAM9</accession>
<dbReference type="EMBL" id="QETB01000001">
    <property type="protein sequence ID" value="PWF27370.1"/>
    <property type="molecule type" value="Genomic_DNA"/>
</dbReference>
<dbReference type="PANTHER" id="PTHR30290:SF65">
    <property type="entry name" value="MONOACYL PHOSPHATIDYLINOSITOL TETRAMANNOSIDE-BINDING PROTEIN LPQW-RELATED"/>
    <property type="match status" value="1"/>
</dbReference>
<dbReference type="GO" id="GO:1904680">
    <property type="term" value="F:peptide transmembrane transporter activity"/>
    <property type="evidence" value="ECO:0007669"/>
    <property type="project" value="TreeGrafter"/>
</dbReference>
<gene>
    <name evidence="3" type="ORF">DD236_03005</name>
</gene>
<dbReference type="Gene3D" id="3.40.190.10">
    <property type="entry name" value="Periplasmic binding protein-like II"/>
    <property type="match status" value="1"/>
</dbReference>
<dbReference type="Pfam" id="PF00496">
    <property type="entry name" value="SBP_bac_5"/>
    <property type="match status" value="1"/>
</dbReference>
<reference evidence="4" key="1">
    <citation type="submission" date="2018-05" db="EMBL/GenBank/DDBJ databases">
        <authorList>
            <person name="Li Y."/>
        </authorList>
    </citation>
    <scope>NUCLEOTIDE SEQUENCE [LARGE SCALE GENOMIC DNA]</scope>
    <source>
        <strain evidence="4">sk1b4</strain>
    </source>
</reference>
<dbReference type="Proteomes" id="UP000245283">
    <property type="component" value="Unassembled WGS sequence"/>
</dbReference>
<sequence>MKKVYSLVAVGAAATLVLSACSSSDNSSGKTEVTETSDRPISFTVAQDEFDGYNTFKASTYSTWNTAITDRMMPGFGWFDTEGVWQHGTDLGDYEEISEDPLTIKYTISDDAVYQGGTPITCEDFYMDWVAQNPEWIRDGLEESGSDSASLFDHVSGPETYANAVPEGPQCEAGDKEFTIEYNAPNPDWELVVTGVLPSHVIADKLDMTKEELFQAFKDEDFDVAQEAAEAWNGWTSEAGEVPSPDEAPSWGPYTLKEGGWKAGEYVTLEPNPDWWGEPAGTTELVVKQISPEAMLQALNNEDVNVIEPQATQDTLDQLEAMDGVVTSEGSTLIWEHLDMNQGGSSIFAEDEGGLALREAFAYCVPRQDIVDKLIKPLNPDAEVMNAREYFPTDEDYADVVEASYDGRYDEVDIDKAKEKVEESGIDNPTIRIGYSGPNQRRTDQVSLIQASCADAGITIEDVGSAEFMADGGNWSNGDFDVALFAWSGSGQIVSGQNIYASNGNQNMLSYANDTVDEEWQKVNQSLDPEVWLSSKKIIEKELWDDLYGIPLFAHPGIIAYTDGLQNVEQTVVQTGVSWNAEQWTW</sequence>
<dbReference type="InterPro" id="IPR030678">
    <property type="entry name" value="Peptide/Ni-bd"/>
</dbReference>
<dbReference type="InterPro" id="IPR000914">
    <property type="entry name" value="SBP_5_dom"/>
</dbReference>
<dbReference type="InterPro" id="IPR039424">
    <property type="entry name" value="SBP_5"/>
</dbReference>
<feature type="signal peptide" evidence="1">
    <location>
        <begin position="1"/>
        <end position="20"/>
    </location>
</feature>
<dbReference type="SUPFAM" id="SSF53850">
    <property type="entry name" value="Periplasmic binding protein-like II"/>
    <property type="match status" value="1"/>
</dbReference>
<dbReference type="PROSITE" id="PS51257">
    <property type="entry name" value="PROKAR_LIPOPROTEIN"/>
    <property type="match status" value="1"/>
</dbReference>
<name>A0A2V1KAM9_9ACTO</name>
<dbReference type="GO" id="GO:0015833">
    <property type="term" value="P:peptide transport"/>
    <property type="evidence" value="ECO:0007669"/>
    <property type="project" value="TreeGrafter"/>
</dbReference>
<organism evidence="3 4">
    <name type="scientific">Ancrocorticia populi</name>
    <dbReference type="NCBI Taxonomy" id="2175228"/>
    <lineage>
        <taxon>Bacteria</taxon>
        <taxon>Bacillati</taxon>
        <taxon>Actinomycetota</taxon>
        <taxon>Actinomycetes</taxon>
        <taxon>Actinomycetales</taxon>
        <taxon>Actinomycetaceae</taxon>
        <taxon>Ancrocorticia</taxon>
    </lineage>
</organism>
<evidence type="ECO:0000313" key="3">
    <source>
        <dbReference type="EMBL" id="PWF27370.1"/>
    </source>
</evidence>
<feature type="domain" description="Solute-binding protein family 5" evidence="2">
    <location>
        <begin position="95"/>
        <end position="490"/>
    </location>
</feature>
<comment type="caution">
    <text evidence="3">The sequence shown here is derived from an EMBL/GenBank/DDBJ whole genome shotgun (WGS) entry which is preliminary data.</text>
</comment>
<dbReference type="GO" id="GO:0043190">
    <property type="term" value="C:ATP-binding cassette (ABC) transporter complex"/>
    <property type="evidence" value="ECO:0007669"/>
    <property type="project" value="InterPro"/>
</dbReference>
<dbReference type="GO" id="GO:0042597">
    <property type="term" value="C:periplasmic space"/>
    <property type="evidence" value="ECO:0007669"/>
    <property type="project" value="UniProtKB-ARBA"/>
</dbReference>
<dbReference type="AlphaFoldDB" id="A0A2V1KAM9"/>
<dbReference type="Gene3D" id="3.10.105.10">
    <property type="entry name" value="Dipeptide-binding Protein, Domain 3"/>
    <property type="match status" value="1"/>
</dbReference>
<dbReference type="Gene3D" id="3.90.76.10">
    <property type="entry name" value="Dipeptide-binding Protein, Domain 1"/>
    <property type="match status" value="1"/>
</dbReference>
<protein>
    <submittedName>
        <fullName evidence="3">Peptide transporter</fullName>
    </submittedName>
</protein>
<evidence type="ECO:0000256" key="1">
    <source>
        <dbReference type="SAM" id="SignalP"/>
    </source>
</evidence>
<feature type="chain" id="PRO_5038601358" evidence="1">
    <location>
        <begin position="21"/>
        <end position="586"/>
    </location>
</feature>
<keyword evidence="4" id="KW-1185">Reference proteome</keyword>
<evidence type="ECO:0000313" key="4">
    <source>
        <dbReference type="Proteomes" id="UP000245283"/>
    </source>
</evidence>